<dbReference type="AlphaFoldDB" id="A0A2C5ZP68"/>
<dbReference type="EMBL" id="NJEU01000107">
    <property type="protein sequence ID" value="PHH81620.1"/>
    <property type="molecule type" value="Genomic_DNA"/>
</dbReference>
<keyword evidence="2" id="KW-1185">Reference proteome</keyword>
<protein>
    <submittedName>
        <fullName evidence="1">Uncharacterized protein</fullName>
    </submittedName>
</protein>
<evidence type="ECO:0000313" key="1">
    <source>
        <dbReference type="EMBL" id="PHH81620.1"/>
    </source>
</evidence>
<sequence>MPVNQEERNAAPSQTTTQLISTAHCIFVPIQGSLAQELPPASNRIQLLEAILKMHDEHTAQVRANIIRFTEGECARIIADAAAEEAAEEKRLEAQLHPKQEPWLAGQWVWGEQRLAVTQDTASQNTTTQHSPSLDAAPVACQPASAGSHLIDAQCQVSGLSAELKLLVQKVEKTSPVSSPAPLSLSLSHPNDSFLSRRQDLTCRLLQCVSQALDDLAAHKERNGVRRKYYHDLLVCEMQEKAR</sequence>
<organism evidence="1 2">
    <name type="scientific">Ophiocordyceps australis</name>
    <dbReference type="NCBI Taxonomy" id="1399860"/>
    <lineage>
        <taxon>Eukaryota</taxon>
        <taxon>Fungi</taxon>
        <taxon>Dikarya</taxon>
        <taxon>Ascomycota</taxon>
        <taxon>Pezizomycotina</taxon>
        <taxon>Sordariomycetes</taxon>
        <taxon>Hypocreomycetidae</taxon>
        <taxon>Hypocreales</taxon>
        <taxon>Ophiocordycipitaceae</taxon>
        <taxon>Ophiocordyceps</taxon>
    </lineage>
</organism>
<comment type="caution">
    <text evidence="1">The sequence shown here is derived from an EMBL/GenBank/DDBJ whole genome shotgun (WGS) entry which is preliminary data.</text>
</comment>
<gene>
    <name evidence="1" type="ORF">CDD82_313</name>
</gene>
<reference evidence="1 2" key="1">
    <citation type="submission" date="2017-06" db="EMBL/GenBank/DDBJ databases">
        <title>Ant-infecting Ophiocordyceps genomes reveal a high diversity of potential behavioral manipulation genes and a possible major role for enterotoxins.</title>
        <authorList>
            <person name="De Bekker C."/>
            <person name="Evans H.C."/>
            <person name="Brachmann A."/>
            <person name="Hughes D.P."/>
        </authorList>
    </citation>
    <scope>NUCLEOTIDE SEQUENCE [LARGE SCALE GENOMIC DNA]</scope>
    <source>
        <strain evidence="1 2">1348a</strain>
    </source>
</reference>
<evidence type="ECO:0000313" key="2">
    <source>
        <dbReference type="Proteomes" id="UP000224854"/>
    </source>
</evidence>
<name>A0A2C5ZP68_9HYPO</name>
<accession>A0A2C5ZP68</accession>
<dbReference type="Proteomes" id="UP000224854">
    <property type="component" value="Unassembled WGS sequence"/>
</dbReference>
<proteinExistence type="predicted"/>